<feature type="compositionally biased region" description="Low complexity" evidence="1">
    <location>
        <begin position="214"/>
        <end position="250"/>
    </location>
</feature>
<dbReference type="HOGENOM" id="CLU_920568_0_0_0"/>
<evidence type="ECO:0008006" key="4">
    <source>
        <dbReference type="Google" id="ProtNLM"/>
    </source>
</evidence>
<organism evidence="2 3">
    <name type="scientific">Gemmatirosa kalamazoonensis</name>
    <dbReference type="NCBI Taxonomy" id="861299"/>
    <lineage>
        <taxon>Bacteria</taxon>
        <taxon>Pseudomonadati</taxon>
        <taxon>Gemmatimonadota</taxon>
        <taxon>Gemmatimonadia</taxon>
        <taxon>Gemmatimonadales</taxon>
        <taxon>Gemmatimonadaceae</taxon>
        <taxon>Gemmatirosa</taxon>
    </lineage>
</organism>
<protein>
    <recommendedName>
        <fullName evidence="4">Glycine zipper domain-containing protein</fullName>
    </recommendedName>
</protein>
<evidence type="ECO:0000256" key="1">
    <source>
        <dbReference type="SAM" id="MobiDB-lite"/>
    </source>
</evidence>
<dbReference type="AlphaFoldDB" id="W0RKJ7"/>
<dbReference type="RefSeq" id="WP_148306280.1">
    <property type="nucleotide sequence ID" value="NZ_CP007128.1"/>
</dbReference>
<gene>
    <name evidence="2" type="ORF">J421_2421</name>
</gene>
<sequence>MHRRLSVLVVLAMAAGCDRKSDVAPLDHDASMLRPDTAVAAVPSTRVDELLDEARGAVTTGDTATAEGSLAGAVTVADTDAALVARIADRSLALGLAAYAELGYRRYLALAPRGPLAEQARQRLALLAPETVAAAPRAVPVPATAVSHEVKRATVRAVRRTPALGTAARGMPARGMPARGTPARVTRVASAPARRVPPAPTVSAGETARVDGVSTTAAPAARADGASAPTTTVASAAPDTTTTTTASPAPTRRRSSAGKGAVLGAASGAVLGAVIGGGARGGIMGAVAGSVLGAAVGGHSQR</sequence>
<proteinExistence type="predicted"/>
<feature type="region of interest" description="Disordered" evidence="1">
    <location>
        <begin position="187"/>
        <end position="259"/>
    </location>
</feature>
<keyword evidence="3" id="KW-1185">Reference proteome</keyword>
<dbReference type="KEGG" id="gba:J421_2421"/>
<evidence type="ECO:0000313" key="3">
    <source>
        <dbReference type="Proteomes" id="UP000019151"/>
    </source>
</evidence>
<dbReference type="PROSITE" id="PS51257">
    <property type="entry name" value="PROKAR_LIPOPROTEIN"/>
    <property type="match status" value="1"/>
</dbReference>
<dbReference type="InParanoid" id="W0RKJ7"/>
<dbReference type="Proteomes" id="UP000019151">
    <property type="component" value="Chromosome"/>
</dbReference>
<accession>W0RKJ7</accession>
<dbReference type="EMBL" id="CP007128">
    <property type="protein sequence ID" value="AHG89958.1"/>
    <property type="molecule type" value="Genomic_DNA"/>
</dbReference>
<evidence type="ECO:0000313" key="2">
    <source>
        <dbReference type="EMBL" id="AHG89958.1"/>
    </source>
</evidence>
<name>W0RKJ7_9BACT</name>
<reference evidence="2 3" key="1">
    <citation type="journal article" date="2014" name="Genome Announc.">
        <title>Genome Sequence and Methylome of Soil Bacterium Gemmatirosa kalamazoonensis KBS708T, a Member of the Rarely Cultivated Gemmatimonadetes Phylum.</title>
        <authorList>
            <person name="Debruyn J.M."/>
            <person name="Radosevich M."/>
            <person name="Wommack K.E."/>
            <person name="Polson S.W."/>
            <person name="Hauser L.J."/>
            <person name="Fawaz M.N."/>
            <person name="Korlach J."/>
            <person name="Tsai Y.C."/>
        </authorList>
    </citation>
    <scope>NUCLEOTIDE SEQUENCE [LARGE SCALE GENOMIC DNA]</scope>
    <source>
        <strain evidence="2 3">KBS708</strain>
    </source>
</reference>